<evidence type="ECO:0000313" key="10">
    <source>
        <dbReference type="Proteomes" id="UP000823613"/>
    </source>
</evidence>
<dbReference type="EMBL" id="JADIMY010000027">
    <property type="protein sequence ID" value="MBO8427199.1"/>
    <property type="molecule type" value="Genomic_DNA"/>
</dbReference>
<dbReference type="Gene3D" id="3.10.310.30">
    <property type="match status" value="1"/>
</dbReference>
<evidence type="ECO:0000256" key="2">
    <source>
        <dbReference type="ARBA" id="ARBA00019841"/>
    </source>
</evidence>
<evidence type="ECO:0000256" key="4">
    <source>
        <dbReference type="ARBA" id="ARBA00022801"/>
    </source>
</evidence>
<dbReference type="InterPro" id="IPR038763">
    <property type="entry name" value="DHH_sf"/>
</dbReference>
<dbReference type="Gene3D" id="3.90.1640.30">
    <property type="match status" value="1"/>
</dbReference>
<dbReference type="InterPro" id="IPR041122">
    <property type="entry name" value="RecJ_OB"/>
</dbReference>
<dbReference type="SUPFAM" id="SSF64182">
    <property type="entry name" value="DHH phosphoesterases"/>
    <property type="match status" value="1"/>
</dbReference>
<feature type="domain" description="DDH" evidence="6">
    <location>
        <begin position="56"/>
        <end position="179"/>
    </location>
</feature>
<reference evidence="9" key="1">
    <citation type="submission" date="2020-10" db="EMBL/GenBank/DDBJ databases">
        <authorList>
            <person name="Gilroy R."/>
        </authorList>
    </citation>
    <scope>NUCLEOTIDE SEQUENCE</scope>
    <source>
        <strain evidence="9">11159</strain>
    </source>
</reference>
<evidence type="ECO:0000313" key="9">
    <source>
        <dbReference type="EMBL" id="MBO8427199.1"/>
    </source>
</evidence>
<dbReference type="GO" id="GO:0004527">
    <property type="term" value="F:exonuclease activity"/>
    <property type="evidence" value="ECO:0007669"/>
    <property type="project" value="UniProtKB-KW"/>
</dbReference>
<gene>
    <name evidence="9" type="ORF">IAC58_01405</name>
</gene>
<feature type="domain" description="RecJ OB" evidence="8">
    <location>
        <begin position="418"/>
        <end position="513"/>
    </location>
</feature>
<keyword evidence="4" id="KW-0378">Hydrolase</keyword>
<evidence type="ECO:0000256" key="5">
    <source>
        <dbReference type="ARBA" id="ARBA00022839"/>
    </source>
</evidence>
<evidence type="ECO:0000259" key="6">
    <source>
        <dbReference type="Pfam" id="PF01368"/>
    </source>
</evidence>
<evidence type="ECO:0000259" key="7">
    <source>
        <dbReference type="Pfam" id="PF02272"/>
    </source>
</evidence>
<dbReference type="GO" id="GO:0003676">
    <property type="term" value="F:nucleic acid binding"/>
    <property type="evidence" value="ECO:0007669"/>
    <property type="project" value="InterPro"/>
</dbReference>
<reference evidence="9" key="2">
    <citation type="journal article" date="2021" name="PeerJ">
        <title>Extensive microbial diversity within the chicken gut microbiome revealed by metagenomics and culture.</title>
        <authorList>
            <person name="Gilroy R."/>
            <person name="Ravi A."/>
            <person name="Getino M."/>
            <person name="Pursley I."/>
            <person name="Horton D.L."/>
            <person name="Alikhan N.F."/>
            <person name="Baker D."/>
            <person name="Gharbi K."/>
            <person name="Hall N."/>
            <person name="Watson M."/>
            <person name="Adriaenssens E.M."/>
            <person name="Foster-Nyarko E."/>
            <person name="Jarju S."/>
            <person name="Secka A."/>
            <person name="Antonio M."/>
            <person name="Oren A."/>
            <person name="Chaudhuri R.R."/>
            <person name="La Ragione R."/>
            <person name="Hildebrand F."/>
            <person name="Pallen M.J."/>
        </authorList>
    </citation>
    <scope>NUCLEOTIDE SEQUENCE</scope>
    <source>
        <strain evidence="9">11159</strain>
    </source>
</reference>
<evidence type="ECO:0000256" key="3">
    <source>
        <dbReference type="ARBA" id="ARBA00022722"/>
    </source>
</evidence>
<sequence>MKTFKEKLFEYYNLDETSFKNLTKELIEADFLNICNYKNIKEISQFIKDEIANNKKILIYGDYDCDGIMSICIMYLTLKKFGITPGFYIPFREIDGYGINKERINFFKKLNYDTIILVDNGITLCEEVDLIHDLGMKVVIIDHHTIKEKVPNTPYILHPIVSNIGEYNASAGALCFYLSYVMLNQVDEYLLSLGGISIISDMMPLVNYNRTLLRHALKAINKNKFYQIQKLVNFKNEITENDIGMKIAPKVNAIGRIVTDNKLFNVVKFFIETDVKKIDYYADFIESTNLKRQNLVEEVSQDLKSKISEDLAFIILVLDIKEGLTGLIANKLLQIYNKPTLILTNDKDNNLKGSIRSKHGLNVFNLLEENSSLFIAYGGHELAGGITTSKENLDKIKEIFNNYAKEHPFTEERIKGIDITIDDVNETNYSIIKELSPFGQDFNVPLFKLNNFNTNFFKFSYDKNHIITNLSFNSSLIYFSFDKEILNNKFVNLIGTIDENVFNGKKTIQFKVKSYEKI</sequence>
<proteinExistence type="inferred from homology"/>
<dbReference type="Pfam" id="PF02272">
    <property type="entry name" value="DHHA1"/>
    <property type="match status" value="1"/>
</dbReference>
<dbReference type="PANTHER" id="PTHR30255">
    <property type="entry name" value="SINGLE-STRANDED-DNA-SPECIFIC EXONUCLEASE RECJ"/>
    <property type="match status" value="1"/>
</dbReference>
<name>A0A9D9DLF1_9BACL</name>
<evidence type="ECO:0000259" key="8">
    <source>
        <dbReference type="Pfam" id="PF17768"/>
    </source>
</evidence>
<dbReference type="AlphaFoldDB" id="A0A9D9DLF1"/>
<dbReference type="PANTHER" id="PTHR30255:SF2">
    <property type="entry name" value="SINGLE-STRANDED-DNA-SPECIFIC EXONUCLEASE RECJ"/>
    <property type="match status" value="1"/>
</dbReference>
<dbReference type="Pfam" id="PF17768">
    <property type="entry name" value="RecJ_OB"/>
    <property type="match status" value="1"/>
</dbReference>
<dbReference type="InterPro" id="IPR051673">
    <property type="entry name" value="SSDNA_exonuclease_RecJ"/>
</dbReference>
<dbReference type="InterPro" id="IPR001667">
    <property type="entry name" value="DDH_dom"/>
</dbReference>
<dbReference type="Proteomes" id="UP000823613">
    <property type="component" value="Unassembled WGS sequence"/>
</dbReference>
<protein>
    <recommendedName>
        <fullName evidence="2">Single-stranded-DNA-specific exonuclease RecJ</fullName>
    </recommendedName>
</protein>
<accession>A0A9D9DLF1</accession>
<comment type="caution">
    <text evidence="9">The sequence shown here is derived from an EMBL/GenBank/DDBJ whole genome shotgun (WGS) entry which is preliminary data.</text>
</comment>
<keyword evidence="3" id="KW-0540">Nuclease</keyword>
<dbReference type="InterPro" id="IPR003156">
    <property type="entry name" value="DHHA1_dom"/>
</dbReference>
<dbReference type="Pfam" id="PF01368">
    <property type="entry name" value="DHH"/>
    <property type="match status" value="1"/>
</dbReference>
<evidence type="ECO:0000256" key="1">
    <source>
        <dbReference type="ARBA" id="ARBA00005915"/>
    </source>
</evidence>
<organism evidence="9 10">
    <name type="scientific">Candidatus Onthovivens merdipullorum</name>
    <dbReference type="NCBI Taxonomy" id="2840889"/>
    <lineage>
        <taxon>Bacteria</taxon>
        <taxon>Bacillati</taxon>
        <taxon>Bacillota</taxon>
        <taxon>Bacilli</taxon>
        <taxon>Bacillales</taxon>
        <taxon>Candidatus Onthovivens</taxon>
    </lineage>
</organism>
<comment type="similarity">
    <text evidence="1">Belongs to the RecJ family.</text>
</comment>
<keyword evidence="5" id="KW-0269">Exonuclease</keyword>
<feature type="domain" description="DHHA1" evidence="7">
    <location>
        <begin position="314"/>
        <end position="406"/>
    </location>
</feature>